<dbReference type="InterPro" id="IPR012336">
    <property type="entry name" value="Thioredoxin-like_fold"/>
</dbReference>
<name>A0A485M452_9ZZZZ</name>
<dbReference type="EMBL" id="CAADRN010000236">
    <property type="protein sequence ID" value="VFU15742.1"/>
    <property type="molecule type" value="Genomic_DNA"/>
</dbReference>
<organism evidence="2">
    <name type="scientific">anaerobic digester metagenome</name>
    <dbReference type="NCBI Taxonomy" id="1263854"/>
    <lineage>
        <taxon>unclassified sequences</taxon>
        <taxon>metagenomes</taxon>
        <taxon>ecological metagenomes</taxon>
    </lineage>
</organism>
<protein>
    <recommendedName>
        <fullName evidence="1">Thioredoxin-like fold domain-containing protein</fullName>
    </recommendedName>
</protein>
<dbReference type="Gene3D" id="3.40.30.10">
    <property type="entry name" value="Glutaredoxin"/>
    <property type="match status" value="1"/>
</dbReference>
<accession>A0A485M452</accession>
<dbReference type="AlphaFoldDB" id="A0A485M452"/>
<dbReference type="InterPro" id="IPR036249">
    <property type="entry name" value="Thioredoxin-like_sf"/>
</dbReference>
<gene>
    <name evidence="2" type="ORF">SCFA_3100004</name>
</gene>
<evidence type="ECO:0000313" key="2">
    <source>
        <dbReference type="EMBL" id="VFU15742.1"/>
    </source>
</evidence>
<sequence length="84" mass="9503">MPKIKVEFINTCPCCDEHVQTIKKAAARYGDDVEVKVYYAGKDFGYLKKYGMVTRGTMIINGRKKIDNLSKTIIEKAIEDALRG</sequence>
<dbReference type="Pfam" id="PF13192">
    <property type="entry name" value="Thioredoxin_3"/>
    <property type="match status" value="1"/>
</dbReference>
<proteinExistence type="predicted"/>
<feature type="domain" description="Thioredoxin-like fold" evidence="1">
    <location>
        <begin position="3"/>
        <end position="65"/>
    </location>
</feature>
<evidence type="ECO:0000259" key="1">
    <source>
        <dbReference type="Pfam" id="PF13192"/>
    </source>
</evidence>
<reference evidence="2" key="1">
    <citation type="submission" date="2019-03" db="EMBL/GenBank/DDBJ databases">
        <authorList>
            <person name="Hao L."/>
        </authorList>
    </citation>
    <scope>NUCLEOTIDE SEQUENCE</scope>
</reference>
<dbReference type="SUPFAM" id="SSF52833">
    <property type="entry name" value="Thioredoxin-like"/>
    <property type="match status" value="1"/>
</dbReference>
<dbReference type="NCBIfam" id="NF040730">
    <property type="entry name" value="CxCC_doxin"/>
    <property type="match status" value="1"/>
</dbReference>